<dbReference type="OrthoDB" id="39591at2759"/>
<dbReference type="GO" id="GO:0000976">
    <property type="term" value="F:transcription cis-regulatory region binding"/>
    <property type="evidence" value="ECO:0007669"/>
    <property type="project" value="TreeGrafter"/>
</dbReference>
<feature type="compositionally biased region" description="Acidic residues" evidence="5">
    <location>
        <begin position="238"/>
        <end position="257"/>
    </location>
</feature>
<dbReference type="FunFam" id="1.10.10.60:FF:000387">
    <property type="entry name" value="Replication termination factor 1"/>
    <property type="match status" value="1"/>
</dbReference>
<feature type="domain" description="Myb-like" evidence="6">
    <location>
        <begin position="472"/>
        <end position="574"/>
    </location>
</feature>
<dbReference type="EMBL" id="BDGX01000001">
    <property type="protein sequence ID" value="GAV46554.1"/>
    <property type="molecule type" value="Genomic_DNA"/>
</dbReference>
<feature type="region of interest" description="Disordered" evidence="5">
    <location>
        <begin position="112"/>
        <end position="186"/>
    </location>
</feature>
<evidence type="ECO:0000256" key="3">
    <source>
        <dbReference type="ARBA" id="ARBA00023125"/>
    </source>
</evidence>
<dbReference type="GO" id="GO:0003700">
    <property type="term" value="F:DNA-binding transcription factor activity"/>
    <property type="evidence" value="ECO:0007669"/>
    <property type="project" value="TreeGrafter"/>
</dbReference>
<dbReference type="InterPro" id="IPR009057">
    <property type="entry name" value="Homeodomain-like_sf"/>
</dbReference>
<dbReference type="GO" id="GO:0031981">
    <property type="term" value="C:nuclear lumen"/>
    <property type="evidence" value="ECO:0007669"/>
    <property type="project" value="UniProtKB-ARBA"/>
</dbReference>
<dbReference type="AlphaFoldDB" id="A0A1Q2ZT60"/>
<comment type="subcellular location">
    <subcellularLocation>
        <location evidence="1">Nucleus</location>
    </subcellularLocation>
</comment>
<feature type="region of interest" description="Disordered" evidence="5">
    <location>
        <begin position="498"/>
        <end position="539"/>
    </location>
</feature>
<protein>
    <recommendedName>
        <fullName evidence="10">DNA-binding protein REB1</fullName>
    </recommendedName>
</protein>
<dbReference type="Gene3D" id="1.10.10.60">
    <property type="entry name" value="Homeodomain-like"/>
    <property type="match status" value="2"/>
</dbReference>
<dbReference type="Proteomes" id="UP000187013">
    <property type="component" value="Unassembled WGS sequence"/>
</dbReference>
<dbReference type="PANTHER" id="PTHR46380:SF2">
    <property type="entry name" value="CYCLIN-D-BINDING MYB-LIKE TRANSCRIPTION FACTOR 1"/>
    <property type="match status" value="1"/>
</dbReference>
<dbReference type="GO" id="GO:0000785">
    <property type="term" value="C:chromatin"/>
    <property type="evidence" value="ECO:0007669"/>
    <property type="project" value="UniProtKB-ARBA"/>
</dbReference>
<dbReference type="InterPro" id="IPR051651">
    <property type="entry name" value="DMTF1_DNA-bind_reg"/>
</dbReference>
<dbReference type="eggNOG" id="KOG0051">
    <property type="taxonomic scope" value="Eukaryota"/>
</dbReference>
<feature type="compositionally biased region" description="Basic and acidic residues" evidence="5">
    <location>
        <begin position="498"/>
        <end position="512"/>
    </location>
</feature>
<feature type="compositionally biased region" description="Basic and acidic residues" evidence="5">
    <location>
        <begin position="1"/>
        <end position="31"/>
    </location>
</feature>
<feature type="region of interest" description="Disordered" evidence="5">
    <location>
        <begin position="207"/>
        <end position="280"/>
    </location>
</feature>
<dbReference type="InterPro" id="IPR049260">
    <property type="entry name" value="REB1_MybAD"/>
</dbReference>
<feature type="domain" description="HTH myb-type" evidence="7">
    <location>
        <begin position="549"/>
        <end position="578"/>
    </location>
</feature>
<proteinExistence type="predicted"/>
<gene>
    <name evidence="8" type="ORF">ZYGR_0A01460</name>
</gene>
<comment type="caution">
    <text evidence="8">The sequence shown here is derived from an EMBL/GenBank/DDBJ whole genome shotgun (WGS) entry which is preliminary data.</text>
</comment>
<organism evidence="8 9">
    <name type="scientific">Zygosaccharomyces rouxii</name>
    <dbReference type="NCBI Taxonomy" id="4956"/>
    <lineage>
        <taxon>Eukaryota</taxon>
        <taxon>Fungi</taxon>
        <taxon>Dikarya</taxon>
        <taxon>Ascomycota</taxon>
        <taxon>Saccharomycotina</taxon>
        <taxon>Saccharomycetes</taxon>
        <taxon>Saccharomycetales</taxon>
        <taxon>Saccharomycetaceae</taxon>
        <taxon>Zygosaccharomyces</taxon>
    </lineage>
</organism>
<feature type="compositionally biased region" description="Low complexity" evidence="5">
    <location>
        <begin position="141"/>
        <end position="150"/>
    </location>
</feature>
<dbReference type="SMART" id="SM00717">
    <property type="entry name" value="SANT"/>
    <property type="match status" value="4"/>
</dbReference>
<evidence type="ECO:0000256" key="5">
    <source>
        <dbReference type="SAM" id="MobiDB-lite"/>
    </source>
</evidence>
<keyword evidence="4" id="KW-0539">Nucleus</keyword>
<dbReference type="GO" id="GO:0006353">
    <property type="term" value="P:DNA-templated transcription termination"/>
    <property type="evidence" value="ECO:0007669"/>
    <property type="project" value="UniProtKB-ARBA"/>
</dbReference>
<keyword evidence="2" id="KW-0677">Repeat</keyword>
<dbReference type="SUPFAM" id="SSF46689">
    <property type="entry name" value="Homeodomain-like"/>
    <property type="match status" value="2"/>
</dbReference>
<evidence type="ECO:0000256" key="1">
    <source>
        <dbReference type="ARBA" id="ARBA00004123"/>
    </source>
</evidence>
<feature type="domain" description="Myb-like" evidence="6">
    <location>
        <begin position="424"/>
        <end position="469"/>
    </location>
</feature>
<dbReference type="Pfam" id="PF13921">
    <property type="entry name" value="Myb_DNA-bind_6"/>
    <property type="match status" value="1"/>
</dbReference>
<dbReference type="InterPro" id="IPR001005">
    <property type="entry name" value="SANT/Myb"/>
</dbReference>
<feature type="region of interest" description="Disordered" evidence="5">
    <location>
        <begin position="1"/>
        <end position="97"/>
    </location>
</feature>
<reference evidence="8 9" key="1">
    <citation type="submission" date="2016-08" db="EMBL/GenBank/DDBJ databases">
        <title>Draft genome sequence of allopolyploid Zygosaccharomyces rouxii.</title>
        <authorList>
            <person name="Watanabe J."/>
            <person name="Uehara K."/>
            <person name="Mogi Y."/>
            <person name="Tsukioka Y."/>
        </authorList>
    </citation>
    <scope>NUCLEOTIDE SEQUENCE [LARGE SCALE GENOMIC DNA]</scope>
    <source>
        <strain evidence="8 9">NBRC 110957</strain>
    </source>
</reference>
<feature type="compositionally biased region" description="Basic residues" evidence="5">
    <location>
        <begin position="151"/>
        <end position="168"/>
    </location>
</feature>
<evidence type="ECO:0000259" key="7">
    <source>
        <dbReference type="PROSITE" id="PS51294"/>
    </source>
</evidence>
<dbReference type="PROSITE" id="PS51294">
    <property type="entry name" value="HTH_MYB"/>
    <property type="match status" value="2"/>
</dbReference>
<evidence type="ECO:0000259" key="6">
    <source>
        <dbReference type="PROSITE" id="PS50090"/>
    </source>
</evidence>
<evidence type="ECO:0000256" key="2">
    <source>
        <dbReference type="ARBA" id="ARBA00022737"/>
    </source>
</evidence>
<feature type="compositionally biased region" description="Acidic residues" evidence="5">
    <location>
        <begin position="513"/>
        <end position="528"/>
    </location>
</feature>
<feature type="compositionally biased region" description="Basic and acidic residues" evidence="5">
    <location>
        <begin position="217"/>
        <end position="237"/>
    </location>
</feature>
<dbReference type="PANTHER" id="PTHR46380">
    <property type="entry name" value="CYCLIN-D-BINDING MYB-LIKE TRANSCRIPTION FACTOR 1"/>
    <property type="match status" value="1"/>
</dbReference>
<dbReference type="InterPro" id="IPR017930">
    <property type="entry name" value="Myb_dom"/>
</dbReference>
<evidence type="ECO:0008006" key="10">
    <source>
        <dbReference type="Google" id="ProtNLM"/>
    </source>
</evidence>
<dbReference type="Pfam" id="PF21559">
    <property type="entry name" value="Reb1_MybAD"/>
    <property type="match status" value="1"/>
</dbReference>
<dbReference type="PROSITE" id="PS50090">
    <property type="entry name" value="MYB_LIKE"/>
    <property type="match status" value="2"/>
</dbReference>
<sequence>MASNQEKHYRDQPHHLPHEGGSRHESVEEAVFKYVGVGLQNDDDNPKDPKSYDKRDGSNVVDTSKPGDGNQGNDMDWLFRNAHNDEDIGGDNNENSPRFQSVALAAIAAAYGSGAGAGSGEHKRRRARDGGEASDGEDDANGNNDNSNNGGRRKSSKKSKKNKEKRAKLQLAVDPELATLDDSDVTSHDQLVRKAIMDIDSIAQHPDFQQYLNTDEEPQKSKDSMKHKDKNHRPVGDHEDEDEEEEDEEDEDEDEDSRDTRDVDPAVVEAAARDEAEDDNLDDVTKQYSELQKDSVMDNPVTKSIQKKDYREVLPKVLSSSDIGVDTDVSHLIQSAASKASAIIGTTSQSSGKSFDQAEEAALEQFITEYQTIKNLDRQQICERIWSNERRKDDFWSNICKVLPYRTRSSIYKHVRRKYHVFEQRGKWTPQEDAELARLCVEKEGQWSEIGRALGRMPEDCRDRWRNYVKCGSNRASNKWSPQEEELLKRVITEMLEESQRHHTRGTDHLVQESDEEEDVPASDDEKQDFDKKDGRKSNRKTSFKDVINWTIVSERMGGTRSRIQCRYKWNKLVKKEAIAKIQSITETDKRWILEKLRDLGFTEDSQVDWEELAALKPGVKWTGTELKLCYERMRSGVRYYKQKSINDISKELLEMLDGSVPLEAKSN</sequence>
<dbReference type="CDD" id="cd00167">
    <property type="entry name" value="SANT"/>
    <property type="match status" value="1"/>
</dbReference>
<feature type="compositionally biased region" description="Basic and acidic residues" evidence="5">
    <location>
        <begin position="44"/>
        <end position="57"/>
    </location>
</feature>
<name>A0A1Q2ZT60_ZYGRO</name>
<feature type="domain" description="HTH myb-type" evidence="7">
    <location>
        <begin position="420"/>
        <end position="473"/>
    </location>
</feature>
<evidence type="ECO:0000313" key="8">
    <source>
        <dbReference type="EMBL" id="GAV46554.1"/>
    </source>
</evidence>
<evidence type="ECO:0000313" key="9">
    <source>
        <dbReference type="Proteomes" id="UP000187013"/>
    </source>
</evidence>
<keyword evidence="3" id="KW-0238">DNA-binding</keyword>
<evidence type="ECO:0000256" key="4">
    <source>
        <dbReference type="ARBA" id="ARBA00023242"/>
    </source>
</evidence>
<accession>A0A1Q2ZT60</accession>